<dbReference type="Proteomes" id="UP000274131">
    <property type="component" value="Unassembled WGS sequence"/>
</dbReference>
<proteinExistence type="predicted"/>
<evidence type="ECO:0000313" key="2">
    <source>
        <dbReference type="Proteomes" id="UP000274131"/>
    </source>
</evidence>
<dbReference type="PANTHER" id="PTHR47163:SF2">
    <property type="entry name" value="SI:DKEY-17M8.2"/>
    <property type="match status" value="1"/>
</dbReference>
<dbReference type="OrthoDB" id="5862080at2759"/>
<reference evidence="3" key="1">
    <citation type="submission" date="2017-02" db="UniProtKB">
        <authorList>
            <consortium name="WormBaseParasite"/>
        </authorList>
    </citation>
    <scope>IDENTIFICATION</scope>
</reference>
<evidence type="ECO:0000313" key="3">
    <source>
        <dbReference type="WBParaSite" id="EVEC_0000711101-mRNA-1"/>
    </source>
</evidence>
<accession>A0A0N4V9J3</accession>
<dbReference type="EMBL" id="UXUI01008589">
    <property type="protein sequence ID" value="VDD91881.1"/>
    <property type="molecule type" value="Genomic_DNA"/>
</dbReference>
<organism evidence="3">
    <name type="scientific">Enterobius vermicularis</name>
    <name type="common">Human pinworm</name>
    <dbReference type="NCBI Taxonomy" id="51028"/>
    <lineage>
        <taxon>Eukaryota</taxon>
        <taxon>Metazoa</taxon>
        <taxon>Ecdysozoa</taxon>
        <taxon>Nematoda</taxon>
        <taxon>Chromadorea</taxon>
        <taxon>Rhabditida</taxon>
        <taxon>Spirurina</taxon>
        <taxon>Oxyuridomorpha</taxon>
        <taxon>Oxyuroidea</taxon>
        <taxon>Oxyuridae</taxon>
        <taxon>Enterobius</taxon>
    </lineage>
</organism>
<reference evidence="1 2" key="2">
    <citation type="submission" date="2018-10" db="EMBL/GenBank/DDBJ databases">
        <authorList>
            <consortium name="Pathogen Informatics"/>
        </authorList>
    </citation>
    <scope>NUCLEOTIDE SEQUENCE [LARGE SCALE GENOMIC DNA]</scope>
</reference>
<name>A0A0N4V9J3_ENTVE</name>
<sequence length="274" mass="31336">MQKGSVQEKGGVSRETFFERRILKPKELGGPGKVVGIDETVFARRKNYKGKLVPHQRCFGRIKKGSNKCFIVAGEHRDAATLVPIDCQYILPGTTITSDKCAAYNGIKDLPEGYQHLTEVFLMRDAVAKLELFLCLQSTHQQLSVSRRLVDYKFVCTEHFLRHPLKIGSPGKVVDIDEKLLTRKKYNRVSDQWAAYGANKGMPEGYQHETVNRSFHFIDPETGANINSNESLWQKFKESHKTLRDGKSTTDFAYEQIRMENCMKAMRRTTSWLI</sequence>
<evidence type="ECO:0000313" key="1">
    <source>
        <dbReference type="EMBL" id="VDD91881.1"/>
    </source>
</evidence>
<gene>
    <name evidence="1" type="ORF">EVEC_LOCUS6632</name>
</gene>
<dbReference type="WBParaSite" id="EVEC_0000711101-mRNA-1">
    <property type="protein sequence ID" value="EVEC_0000711101-mRNA-1"/>
    <property type="gene ID" value="EVEC_0000711101"/>
</dbReference>
<dbReference type="PANTHER" id="PTHR47163">
    <property type="entry name" value="DDE_TNP_IS1595 DOMAIN-CONTAINING PROTEIN"/>
    <property type="match status" value="1"/>
</dbReference>
<protein>
    <submittedName>
        <fullName evidence="3">DDE_Tnp_IS1595 domain-containing protein</fullName>
    </submittedName>
</protein>
<dbReference type="InterPro" id="IPR053164">
    <property type="entry name" value="IS1016-like_transposase"/>
</dbReference>
<keyword evidence="2" id="KW-1185">Reference proteome</keyword>
<dbReference type="AlphaFoldDB" id="A0A0N4V9J3"/>